<dbReference type="RefSeq" id="WP_170852661.1">
    <property type="nucleotide sequence ID" value="NZ_FOZZ01000009.1"/>
</dbReference>
<accession>A0A1I6ULD0</accession>
<dbReference type="AlphaFoldDB" id="A0A1I6ULD0"/>
<keyword evidence="1" id="KW-1133">Transmembrane helix</keyword>
<evidence type="ECO:0000313" key="2">
    <source>
        <dbReference type="EMBL" id="SFT02087.1"/>
    </source>
</evidence>
<feature type="transmembrane region" description="Helical" evidence="1">
    <location>
        <begin position="29"/>
        <end position="50"/>
    </location>
</feature>
<dbReference type="EMBL" id="FOZZ01000009">
    <property type="protein sequence ID" value="SFT02087.1"/>
    <property type="molecule type" value="Genomic_DNA"/>
</dbReference>
<evidence type="ECO:0000256" key="1">
    <source>
        <dbReference type="SAM" id="Phobius"/>
    </source>
</evidence>
<keyword evidence="3" id="KW-1185">Reference proteome</keyword>
<keyword evidence="1" id="KW-0472">Membrane</keyword>
<protein>
    <recommendedName>
        <fullName evidence="4">Phosphatidate cytidylyltransferase</fullName>
    </recommendedName>
</protein>
<sequence>MKKIVQIFLLSAMLMLLNSCSVVEGIFKAGVWSGILIVVIVIALVIWIFAKLFGGRKE</sequence>
<name>A0A1I6ULD0_9SPHI</name>
<evidence type="ECO:0008006" key="4">
    <source>
        <dbReference type="Google" id="ProtNLM"/>
    </source>
</evidence>
<gene>
    <name evidence="2" type="ORF">SAMN05660206_10973</name>
</gene>
<reference evidence="2 3" key="1">
    <citation type="submission" date="2016-10" db="EMBL/GenBank/DDBJ databases">
        <authorList>
            <person name="de Groot N.N."/>
        </authorList>
    </citation>
    <scope>NUCLEOTIDE SEQUENCE [LARGE SCALE GENOMIC DNA]</scope>
    <source>
        <strain evidence="2 3">DSM 22789</strain>
    </source>
</reference>
<dbReference type="STRING" id="683125.SAMN05660206_10973"/>
<proteinExistence type="predicted"/>
<dbReference type="Proteomes" id="UP000198785">
    <property type="component" value="Unassembled WGS sequence"/>
</dbReference>
<keyword evidence="1" id="KW-0812">Transmembrane</keyword>
<evidence type="ECO:0000313" key="3">
    <source>
        <dbReference type="Proteomes" id="UP000198785"/>
    </source>
</evidence>
<organism evidence="2 3">
    <name type="scientific">Sphingobacterium wenxiniae</name>
    <dbReference type="NCBI Taxonomy" id="683125"/>
    <lineage>
        <taxon>Bacteria</taxon>
        <taxon>Pseudomonadati</taxon>
        <taxon>Bacteroidota</taxon>
        <taxon>Sphingobacteriia</taxon>
        <taxon>Sphingobacteriales</taxon>
        <taxon>Sphingobacteriaceae</taxon>
        <taxon>Sphingobacterium</taxon>
    </lineage>
</organism>